<evidence type="ECO:0000313" key="2">
    <source>
        <dbReference type="EMBL" id="KAK7493030.1"/>
    </source>
</evidence>
<dbReference type="Proteomes" id="UP001519460">
    <property type="component" value="Unassembled WGS sequence"/>
</dbReference>
<reference evidence="2 3" key="1">
    <citation type="journal article" date="2023" name="Sci. Data">
        <title>Genome assembly of the Korean intertidal mud-creeper Batillaria attramentaria.</title>
        <authorList>
            <person name="Patra A.K."/>
            <person name="Ho P.T."/>
            <person name="Jun S."/>
            <person name="Lee S.J."/>
            <person name="Kim Y."/>
            <person name="Won Y.J."/>
        </authorList>
    </citation>
    <scope>NUCLEOTIDE SEQUENCE [LARGE SCALE GENOMIC DNA]</scope>
    <source>
        <strain evidence="2">Wonlab-2016</strain>
    </source>
</reference>
<feature type="region of interest" description="Disordered" evidence="1">
    <location>
        <begin position="1"/>
        <end position="41"/>
    </location>
</feature>
<organism evidence="2 3">
    <name type="scientific">Batillaria attramentaria</name>
    <dbReference type="NCBI Taxonomy" id="370345"/>
    <lineage>
        <taxon>Eukaryota</taxon>
        <taxon>Metazoa</taxon>
        <taxon>Spiralia</taxon>
        <taxon>Lophotrochozoa</taxon>
        <taxon>Mollusca</taxon>
        <taxon>Gastropoda</taxon>
        <taxon>Caenogastropoda</taxon>
        <taxon>Sorbeoconcha</taxon>
        <taxon>Cerithioidea</taxon>
        <taxon>Batillariidae</taxon>
        <taxon>Batillaria</taxon>
    </lineage>
</organism>
<gene>
    <name evidence="2" type="ORF">BaRGS_00015760</name>
</gene>
<comment type="caution">
    <text evidence="2">The sequence shown here is derived from an EMBL/GenBank/DDBJ whole genome shotgun (WGS) entry which is preliminary data.</text>
</comment>
<feature type="region of interest" description="Disordered" evidence="1">
    <location>
        <begin position="56"/>
        <end position="135"/>
    </location>
</feature>
<accession>A0ABD0L1N7</accession>
<feature type="compositionally biased region" description="Basic and acidic residues" evidence="1">
    <location>
        <begin position="162"/>
        <end position="173"/>
    </location>
</feature>
<feature type="region of interest" description="Disordered" evidence="1">
    <location>
        <begin position="277"/>
        <end position="299"/>
    </location>
</feature>
<feature type="compositionally biased region" description="Basic and acidic residues" evidence="1">
    <location>
        <begin position="78"/>
        <end position="106"/>
    </location>
</feature>
<proteinExistence type="predicted"/>
<feature type="region of interest" description="Disordered" evidence="1">
    <location>
        <begin position="148"/>
        <end position="174"/>
    </location>
</feature>
<feature type="compositionally biased region" description="Polar residues" evidence="1">
    <location>
        <begin position="439"/>
        <end position="453"/>
    </location>
</feature>
<feature type="compositionally biased region" description="Basic residues" evidence="1">
    <location>
        <begin position="63"/>
        <end position="74"/>
    </location>
</feature>
<keyword evidence="3" id="KW-1185">Reference proteome</keyword>
<sequence>MQLRALQRGKGHHGSYPDLLRLHSDDNAESQQLASIRRSSSLQDIGKLAELDSEVSIKQLKPILRHKGANRRSNNKSEGQHQKQPHDEKGVKFGHKEVKLVPKDDPLPPIQGKGVSVANHAAPTSKSRVDSTPEVGADARNQAEKNLSQDAFEGQGLSPVHENSRRGGLDRSPEIFPRGLPVEVRKPVTPTYEDYPEAYWELRSPTVQDPADLKEDMIDRDRYRLQQISSLKLKAVPRELAVNKLNSYRKWQQQMLEATPTPRGVTATPSAITATIGNAAPNGGSHNHAPASNGTVDKNVKEKPQTLPVPVHTLSVAATSISPSAHPGPKKRNSFGANHVNGVQNGEHVTEDELRQREKLKTAAMAAGEQGLKGGALKPVKASVVNLGMENADLRSTTSTSDIYTGVRRVVMTTRPHSDLAHSFKQGQSSVVRKHPGSALSSVTGSNCATVGSTYRVPSAPSASPPTTSVTGAPASNGNDRTGKKIMKKFKRLQVFSEKGGDARDVAGEDDVLVTPPDKTPYLPQNRPPTYRLDMRNYPPRVNGSAATQEWGVVGGERELGGYPVLASDPRGVPTINSPVKSEAAASLNFRFRNGEVIVSRQGKRPLAV</sequence>
<feature type="compositionally biased region" description="Low complexity" evidence="1">
    <location>
        <begin position="457"/>
        <end position="476"/>
    </location>
</feature>
<feature type="region of interest" description="Disordered" evidence="1">
    <location>
        <begin position="421"/>
        <end position="484"/>
    </location>
</feature>
<name>A0ABD0L1N7_9CAEN</name>
<dbReference type="EMBL" id="JACVVK020000097">
    <property type="protein sequence ID" value="KAK7493030.1"/>
    <property type="molecule type" value="Genomic_DNA"/>
</dbReference>
<evidence type="ECO:0008006" key="4">
    <source>
        <dbReference type="Google" id="ProtNLM"/>
    </source>
</evidence>
<dbReference type="AlphaFoldDB" id="A0ABD0L1N7"/>
<feature type="compositionally biased region" description="Polar residues" evidence="1">
    <location>
        <begin position="29"/>
        <end position="41"/>
    </location>
</feature>
<evidence type="ECO:0000313" key="3">
    <source>
        <dbReference type="Proteomes" id="UP001519460"/>
    </source>
</evidence>
<protein>
    <recommendedName>
        <fullName evidence="4">WH2 domain-containing protein</fullName>
    </recommendedName>
</protein>
<evidence type="ECO:0000256" key="1">
    <source>
        <dbReference type="SAM" id="MobiDB-lite"/>
    </source>
</evidence>
<feature type="region of interest" description="Disordered" evidence="1">
    <location>
        <begin position="508"/>
        <end position="533"/>
    </location>
</feature>